<evidence type="ECO:0000313" key="3">
    <source>
        <dbReference type="Proteomes" id="UP001465331"/>
    </source>
</evidence>
<feature type="transmembrane region" description="Helical" evidence="1">
    <location>
        <begin position="459"/>
        <end position="476"/>
    </location>
</feature>
<dbReference type="RefSeq" id="WP_352888612.1">
    <property type="nucleotide sequence ID" value="NZ_JBEPIJ010000006.1"/>
</dbReference>
<feature type="transmembrane region" description="Helical" evidence="1">
    <location>
        <begin position="159"/>
        <end position="186"/>
    </location>
</feature>
<sequence>MIRLSQERTKTLLAIHGWSAVFLGLLLYAVILTGVASVFATEIGDWSSPLSGKVEDPFPAGTDRMIRGLAATVDPEFHEELFFFPRAGGRLWAFFHKHETDEDGKPRERGVAAEFDPRTGAIIQRVEGTDEAIEARDEANALAHFMVDLHVRLHLPNPWGLLLTGILGLAMLVAAVTGFVVHRHLIRELFTLRRRGDRLLSARDTHVIAGTWNLPFAFILAFTGSYFSFGSAFAIPAMAMVAFGGDQEKMIETVVGHPPAVDETAAPMADLDAMIADARARSGAELSFVQVQHWGRADALVTVFPRYRDGELSTLSYVYGGADGMFRYAKPALGLTPSTGGALFDLMAPLHFGHFAGVWSKAVWFALGFASAYVTITGLLLWTTRRQAQRGWRHLAAATHATGYGLPLGLVLAGWAYFPARAAGADVHGAMMTVFLLTLALACVLAWRVTEFATARRALLGASGIALIGLPVVRMLCGGPTWPGAFDAGLHTIIAFDIGLVIGGACCLGTLRRAPHSAMQKTADSDALEEAAGV</sequence>
<organism evidence="2 3">
    <name type="scientific">Sinimarinibacterium thermocellulolyticum</name>
    <dbReference type="NCBI Taxonomy" id="3170016"/>
    <lineage>
        <taxon>Bacteria</taxon>
        <taxon>Pseudomonadati</taxon>
        <taxon>Pseudomonadota</taxon>
        <taxon>Gammaproteobacteria</taxon>
        <taxon>Nevskiales</taxon>
        <taxon>Nevskiaceae</taxon>
        <taxon>Sinimarinibacterium</taxon>
    </lineage>
</organism>
<keyword evidence="1" id="KW-0812">Transmembrane</keyword>
<comment type="caution">
    <text evidence="2">The sequence shown here is derived from an EMBL/GenBank/DDBJ whole genome shotgun (WGS) entry which is preliminary data.</text>
</comment>
<keyword evidence="1" id="KW-0472">Membrane</keyword>
<feature type="transmembrane region" description="Helical" evidence="1">
    <location>
        <begin position="12"/>
        <end position="40"/>
    </location>
</feature>
<accession>A0ABV2A939</accession>
<name>A0ABV2A939_9GAMM</name>
<dbReference type="PANTHER" id="PTHR34219">
    <property type="entry name" value="IRON-REGULATED INNER MEMBRANE PROTEIN-RELATED"/>
    <property type="match status" value="1"/>
</dbReference>
<feature type="transmembrane region" description="Helical" evidence="1">
    <location>
        <begin position="362"/>
        <end position="383"/>
    </location>
</feature>
<proteinExistence type="predicted"/>
<reference evidence="2 3" key="1">
    <citation type="submission" date="2024-06" db="EMBL/GenBank/DDBJ databases">
        <authorList>
            <person name="Li Z."/>
            <person name="Jiang Y."/>
        </authorList>
    </citation>
    <scope>NUCLEOTIDE SEQUENCE [LARGE SCALE GENOMIC DNA]</scope>
    <source>
        <strain evidence="2 3">HSW-8</strain>
    </source>
</reference>
<dbReference type="InterPro" id="IPR005625">
    <property type="entry name" value="PepSY-ass_TM"/>
</dbReference>
<feature type="transmembrane region" description="Helical" evidence="1">
    <location>
        <begin position="430"/>
        <end position="447"/>
    </location>
</feature>
<evidence type="ECO:0000313" key="2">
    <source>
        <dbReference type="EMBL" id="MES0873777.1"/>
    </source>
</evidence>
<dbReference type="EMBL" id="JBEPIJ010000006">
    <property type="protein sequence ID" value="MES0873777.1"/>
    <property type="molecule type" value="Genomic_DNA"/>
</dbReference>
<feature type="transmembrane region" description="Helical" evidence="1">
    <location>
        <begin position="207"/>
        <end position="229"/>
    </location>
</feature>
<dbReference type="Pfam" id="PF03929">
    <property type="entry name" value="PepSY_TM"/>
    <property type="match status" value="1"/>
</dbReference>
<dbReference type="Proteomes" id="UP001465331">
    <property type="component" value="Unassembled WGS sequence"/>
</dbReference>
<dbReference type="PANTHER" id="PTHR34219:SF4">
    <property type="entry name" value="PEPSY DOMAIN-CONTAINING PROTEIN"/>
    <property type="match status" value="1"/>
</dbReference>
<feature type="transmembrane region" description="Helical" evidence="1">
    <location>
        <begin position="395"/>
        <end position="418"/>
    </location>
</feature>
<feature type="transmembrane region" description="Helical" evidence="1">
    <location>
        <begin position="488"/>
        <end position="511"/>
    </location>
</feature>
<keyword evidence="1" id="KW-1133">Transmembrane helix</keyword>
<evidence type="ECO:0000256" key="1">
    <source>
        <dbReference type="SAM" id="Phobius"/>
    </source>
</evidence>
<keyword evidence="3" id="KW-1185">Reference proteome</keyword>
<protein>
    <submittedName>
        <fullName evidence="2">PepSY-associated TM helix domain-containing protein</fullName>
    </submittedName>
</protein>
<gene>
    <name evidence="2" type="ORF">ABSH63_07155</name>
</gene>